<keyword evidence="2" id="KW-1133">Transmembrane helix</keyword>
<feature type="compositionally biased region" description="Low complexity" evidence="1">
    <location>
        <begin position="61"/>
        <end position="80"/>
    </location>
</feature>
<comment type="caution">
    <text evidence="4">The sequence shown here is derived from an EMBL/GenBank/DDBJ whole genome shotgun (WGS) entry which is preliminary data.</text>
</comment>
<keyword evidence="2" id="KW-0472">Membrane</keyword>
<gene>
    <name evidence="4" type="ORF">G2W53_024808</name>
</gene>
<dbReference type="AlphaFoldDB" id="A0A834TC73"/>
<feature type="transmembrane region" description="Helical" evidence="2">
    <location>
        <begin position="94"/>
        <end position="113"/>
    </location>
</feature>
<reference evidence="4" key="1">
    <citation type="submission" date="2020-09" db="EMBL/GenBank/DDBJ databases">
        <title>Genome-Enabled Discovery of Anthraquinone Biosynthesis in Senna tora.</title>
        <authorList>
            <person name="Kang S.-H."/>
            <person name="Pandey R.P."/>
            <person name="Lee C.-M."/>
            <person name="Sim J.-S."/>
            <person name="Jeong J.-T."/>
            <person name="Choi B.-S."/>
            <person name="Jung M."/>
            <person name="Ginzburg D."/>
            <person name="Zhao K."/>
            <person name="Won S.Y."/>
            <person name="Oh T.-J."/>
            <person name="Yu Y."/>
            <person name="Kim N.-H."/>
            <person name="Lee O.R."/>
            <person name="Lee T.-H."/>
            <person name="Bashyal P."/>
            <person name="Kim T.-S."/>
            <person name="Lee W.-H."/>
            <person name="Kawkins C."/>
            <person name="Kim C.-K."/>
            <person name="Kim J.S."/>
            <person name="Ahn B.O."/>
            <person name="Rhee S.Y."/>
            <person name="Sohng J.K."/>
        </authorList>
    </citation>
    <scope>NUCLEOTIDE SEQUENCE</scope>
    <source>
        <tissue evidence="4">Leaf</tissue>
    </source>
</reference>
<keyword evidence="3" id="KW-0732">Signal</keyword>
<evidence type="ECO:0000313" key="5">
    <source>
        <dbReference type="Proteomes" id="UP000634136"/>
    </source>
</evidence>
<evidence type="ECO:0000256" key="1">
    <source>
        <dbReference type="SAM" id="MobiDB-lite"/>
    </source>
</evidence>
<organism evidence="4 5">
    <name type="scientific">Senna tora</name>
    <dbReference type="NCBI Taxonomy" id="362788"/>
    <lineage>
        <taxon>Eukaryota</taxon>
        <taxon>Viridiplantae</taxon>
        <taxon>Streptophyta</taxon>
        <taxon>Embryophyta</taxon>
        <taxon>Tracheophyta</taxon>
        <taxon>Spermatophyta</taxon>
        <taxon>Magnoliopsida</taxon>
        <taxon>eudicotyledons</taxon>
        <taxon>Gunneridae</taxon>
        <taxon>Pentapetalae</taxon>
        <taxon>rosids</taxon>
        <taxon>fabids</taxon>
        <taxon>Fabales</taxon>
        <taxon>Fabaceae</taxon>
        <taxon>Caesalpinioideae</taxon>
        <taxon>Cassia clade</taxon>
        <taxon>Senna</taxon>
    </lineage>
</organism>
<feature type="signal peptide" evidence="3">
    <location>
        <begin position="1"/>
        <end position="20"/>
    </location>
</feature>
<accession>A0A834TC73</accession>
<keyword evidence="5" id="KW-1185">Reference proteome</keyword>
<dbReference type="Proteomes" id="UP000634136">
    <property type="component" value="Unassembled WGS sequence"/>
</dbReference>
<sequence>MATISQFSVLVFLLVFFANSQVLITSTTHHSTISASPAVSPYVTAPNISSFFPTPRGVGGPESFAASPEAEASSPSSGEFVGKRTSSSARLDCAAAAIVGILLISSFLITCRVV</sequence>
<dbReference type="EMBL" id="JAAIUW010000008">
    <property type="protein sequence ID" value="KAF7819353.1"/>
    <property type="molecule type" value="Genomic_DNA"/>
</dbReference>
<keyword evidence="2" id="KW-0812">Transmembrane</keyword>
<evidence type="ECO:0000256" key="3">
    <source>
        <dbReference type="SAM" id="SignalP"/>
    </source>
</evidence>
<evidence type="ECO:0008006" key="6">
    <source>
        <dbReference type="Google" id="ProtNLM"/>
    </source>
</evidence>
<feature type="chain" id="PRO_5032891160" description="Transmembrane protein" evidence="3">
    <location>
        <begin position="21"/>
        <end position="114"/>
    </location>
</feature>
<dbReference type="OrthoDB" id="1106772at2759"/>
<proteinExistence type="predicted"/>
<feature type="region of interest" description="Disordered" evidence="1">
    <location>
        <begin position="59"/>
        <end position="83"/>
    </location>
</feature>
<evidence type="ECO:0000256" key="2">
    <source>
        <dbReference type="SAM" id="Phobius"/>
    </source>
</evidence>
<name>A0A834TC73_9FABA</name>
<evidence type="ECO:0000313" key="4">
    <source>
        <dbReference type="EMBL" id="KAF7819353.1"/>
    </source>
</evidence>
<protein>
    <recommendedName>
        <fullName evidence="6">Transmembrane protein</fullName>
    </recommendedName>
</protein>